<reference evidence="2 3" key="1">
    <citation type="submission" date="2009-05" db="EMBL/GenBank/DDBJ databases">
        <title>The draft genome of Acidovorax delafieldii 2AN.</title>
        <authorList>
            <consortium name="US DOE Joint Genome Institute (JGI-PGF)"/>
            <person name="Lucas S."/>
            <person name="Copeland A."/>
            <person name="Lapidus A."/>
            <person name="Glavina del Rio T."/>
            <person name="Tice H."/>
            <person name="Bruce D."/>
            <person name="Goodwin L."/>
            <person name="Pitluck S."/>
            <person name="Larimer F."/>
            <person name="Land M.L."/>
            <person name="Hauser L."/>
            <person name="Shelobolina E.S."/>
            <person name="Picardal F."/>
            <person name="Roden E."/>
            <person name="Emerson D."/>
        </authorList>
    </citation>
    <scope>NUCLEOTIDE SEQUENCE [LARGE SCALE GENOMIC DNA]</scope>
    <source>
        <strain evidence="2 3">2AN</strain>
    </source>
</reference>
<proteinExistence type="predicted"/>
<accession>C5T271</accession>
<keyword evidence="3" id="KW-1185">Reference proteome</keyword>
<protein>
    <recommendedName>
        <fullName evidence="4">Lipoprotein</fullName>
    </recommendedName>
</protein>
<dbReference type="AlphaFoldDB" id="C5T271"/>
<evidence type="ECO:0000313" key="2">
    <source>
        <dbReference type="EMBL" id="EER61412.1"/>
    </source>
</evidence>
<keyword evidence="1" id="KW-0732">Signal</keyword>
<feature type="chain" id="PRO_5002956907" description="Lipoprotein" evidence="1">
    <location>
        <begin position="23"/>
        <end position="238"/>
    </location>
</feature>
<name>C5T271_ACIDE</name>
<dbReference type="PATRIC" id="fig|573060.9.peg.4172"/>
<dbReference type="Proteomes" id="UP000003856">
    <property type="component" value="Unassembled WGS sequence"/>
</dbReference>
<evidence type="ECO:0000256" key="1">
    <source>
        <dbReference type="SAM" id="SignalP"/>
    </source>
</evidence>
<organism evidence="2 3">
    <name type="scientific">Acidovorax delafieldii 2AN</name>
    <dbReference type="NCBI Taxonomy" id="573060"/>
    <lineage>
        <taxon>Bacteria</taxon>
        <taxon>Pseudomonadati</taxon>
        <taxon>Pseudomonadota</taxon>
        <taxon>Betaproteobacteria</taxon>
        <taxon>Burkholderiales</taxon>
        <taxon>Comamonadaceae</taxon>
        <taxon>Acidovorax</taxon>
    </lineage>
</organism>
<sequence>MKNIACTLGALLALGYVPIAAAQASCSSDGTAPPIAVFERFISADCEACWSETATPAPSAAGGAVVLDWIVPTPAGEDAPLSAAATSEALARLQALGRAAPTTTDVFISPVEGALPARIRVAHGLPFNDYVGAGLSFAPAHAPRGMAAAPGDLGLYLVLVESVPAGADGSAVARNVVRAVFSAPWRPGGAPTAARPLPWKEVRSMRIPDSTQPGRLRVLGWVHDAHGRVLAAAQSVCR</sequence>
<comment type="caution">
    <text evidence="2">The sequence shown here is derived from an EMBL/GenBank/DDBJ whole genome shotgun (WGS) entry which is preliminary data.</text>
</comment>
<dbReference type="OrthoDB" id="8894809at2"/>
<gene>
    <name evidence="2" type="ORF">AcdelDRAFT_1001</name>
</gene>
<feature type="signal peptide" evidence="1">
    <location>
        <begin position="1"/>
        <end position="22"/>
    </location>
</feature>
<dbReference type="EMBL" id="ACQT01000017">
    <property type="protein sequence ID" value="EER61412.1"/>
    <property type="molecule type" value="Genomic_DNA"/>
</dbReference>
<dbReference type="RefSeq" id="WP_005794021.1">
    <property type="nucleotide sequence ID" value="NZ_ACQT01000017.1"/>
</dbReference>
<evidence type="ECO:0008006" key="4">
    <source>
        <dbReference type="Google" id="ProtNLM"/>
    </source>
</evidence>
<evidence type="ECO:0000313" key="3">
    <source>
        <dbReference type="Proteomes" id="UP000003856"/>
    </source>
</evidence>